<reference evidence="3 4" key="1">
    <citation type="submission" date="2016-06" db="EMBL/GenBank/DDBJ databases">
        <authorList>
            <person name="Kjaerup R.B."/>
            <person name="Dalgaard T.S."/>
            <person name="Juul-Madsen H.R."/>
        </authorList>
    </citation>
    <scope>NUCLEOTIDE SEQUENCE [LARGE SCALE GENOMIC DNA]</scope>
    <source>
        <strain evidence="3 4">DSM 45626</strain>
    </source>
</reference>
<evidence type="ECO:0000256" key="1">
    <source>
        <dbReference type="SAM" id="MobiDB-lite"/>
    </source>
</evidence>
<dbReference type="RefSeq" id="WP_176734124.1">
    <property type="nucleotide sequence ID" value="NZ_FMCW01000005.1"/>
</dbReference>
<evidence type="ECO:0000313" key="3">
    <source>
        <dbReference type="EMBL" id="SCE75685.1"/>
    </source>
</evidence>
<feature type="transmembrane region" description="Helical" evidence="2">
    <location>
        <begin position="36"/>
        <end position="56"/>
    </location>
</feature>
<gene>
    <name evidence="3" type="ORF">GA0070558_105104</name>
</gene>
<evidence type="ECO:0000313" key="4">
    <source>
        <dbReference type="Proteomes" id="UP000199375"/>
    </source>
</evidence>
<protein>
    <submittedName>
        <fullName evidence="3">Uncharacterized protein</fullName>
    </submittedName>
</protein>
<organism evidence="3 4">
    <name type="scientific">Micromonospora haikouensis</name>
    <dbReference type="NCBI Taxonomy" id="686309"/>
    <lineage>
        <taxon>Bacteria</taxon>
        <taxon>Bacillati</taxon>
        <taxon>Actinomycetota</taxon>
        <taxon>Actinomycetes</taxon>
        <taxon>Micromonosporales</taxon>
        <taxon>Micromonosporaceae</taxon>
        <taxon>Micromonospora</taxon>
    </lineage>
</organism>
<accession>A0A1C4UVH3</accession>
<keyword evidence="2" id="KW-0472">Membrane</keyword>
<keyword evidence="2" id="KW-1133">Transmembrane helix</keyword>
<dbReference type="EMBL" id="FMCW01000005">
    <property type="protein sequence ID" value="SCE75685.1"/>
    <property type="molecule type" value="Genomic_DNA"/>
</dbReference>
<dbReference type="Proteomes" id="UP000199375">
    <property type="component" value="Unassembled WGS sequence"/>
</dbReference>
<dbReference type="AlphaFoldDB" id="A0A1C4UVH3"/>
<feature type="compositionally biased region" description="Low complexity" evidence="1">
    <location>
        <begin position="17"/>
        <end position="29"/>
    </location>
</feature>
<feature type="region of interest" description="Disordered" evidence="1">
    <location>
        <begin position="1"/>
        <end position="29"/>
    </location>
</feature>
<sequence length="57" mass="5837">MSDKHMDPSGNTEQFRAFAHAPEGAAPATPASRVPLVAGIAVAVVLLVAVVAWLALN</sequence>
<evidence type="ECO:0000256" key="2">
    <source>
        <dbReference type="SAM" id="Phobius"/>
    </source>
</evidence>
<name>A0A1C4UVH3_9ACTN</name>
<keyword evidence="2" id="KW-0812">Transmembrane</keyword>
<proteinExistence type="predicted"/>